<comment type="caution">
    <text evidence="3">The sequence shown here is derived from an EMBL/GenBank/DDBJ whole genome shotgun (WGS) entry which is preliminary data.</text>
</comment>
<keyword evidence="3" id="KW-0808">Transferase</keyword>
<dbReference type="GO" id="GO:0003729">
    <property type="term" value="F:mRNA binding"/>
    <property type="evidence" value="ECO:0007669"/>
    <property type="project" value="TreeGrafter"/>
</dbReference>
<dbReference type="GO" id="GO:0031123">
    <property type="term" value="P:RNA 3'-end processing"/>
    <property type="evidence" value="ECO:0007669"/>
    <property type="project" value="TreeGrafter"/>
</dbReference>
<proteinExistence type="predicted"/>
<dbReference type="STRING" id="101127.A0A1X2GW09"/>
<dbReference type="Pfam" id="PF22600">
    <property type="entry name" value="MTPAP-like_central"/>
    <property type="match status" value="1"/>
</dbReference>
<dbReference type="EMBL" id="MCGT01000002">
    <property type="protein sequence ID" value="ORX62176.1"/>
    <property type="molecule type" value="Genomic_DNA"/>
</dbReference>
<organism evidence="3 4">
    <name type="scientific">Hesseltinella vesiculosa</name>
    <dbReference type="NCBI Taxonomy" id="101127"/>
    <lineage>
        <taxon>Eukaryota</taxon>
        <taxon>Fungi</taxon>
        <taxon>Fungi incertae sedis</taxon>
        <taxon>Mucoromycota</taxon>
        <taxon>Mucoromycotina</taxon>
        <taxon>Mucoromycetes</taxon>
        <taxon>Mucorales</taxon>
        <taxon>Cunninghamellaceae</taxon>
        <taxon>Hesseltinella</taxon>
    </lineage>
</organism>
<dbReference type="InterPro" id="IPR043519">
    <property type="entry name" value="NT_sf"/>
</dbReference>
<dbReference type="Proteomes" id="UP000242146">
    <property type="component" value="Unassembled WGS sequence"/>
</dbReference>
<dbReference type="CDD" id="cd05402">
    <property type="entry name" value="NT_PAP_TUTase"/>
    <property type="match status" value="1"/>
</dbReference>
<dbReference type="PANTHER" id="PTHR23092:SF15">
    <property type="entry name" value="INACTIVE NON-CANONICAL POLY(A) RNA POLYMERASE PROTEIN TRF4-2-RELATED"/>
    <property type="match status" value="1"/>
</dbReference>
<gene>
    <name evidence="3" type="ORF">DM01DRAFT_1403868</name>
</gene>
<evidence type="ECO:0000313" key="4">
    <source>
        <dbReference type="Proteomes" id="UP000242146"/>
    </source>
</evidence>
<evidence type="ECO:0000256" key="1">
    <source>
        <dbReference type="SAM" id="MobiDB-lite"/>
    </source>
</evidence>
<evidence type="ECO:0000313" key="3">
    <source>
        <dbReference type="EMBL" id="ORX62176.1"/>
    </source>
</evidence>
<feature type="domain" description="Poly(A) RNA polymerase mitochondrial-like central palm" evidence="2">
    <location>
        <begin position="11"/>
        <end position="129"/>
    </location>
</feature>
<keyword evidence="4" id="KW-1185">Reference proteome</keyword>
<dbReference type="PANTHER" id="PTHR23092">
    <property type="entry name" value="POLY(A) RNA POLYMERASE"/>
    <property type="match status" value="1"/>
</dbReference>
<dbReference type="InterPro" id="IPR045862">
    <property type="entry name" value="Trf4-like"/>
</dbReference>
<reference evidence="3 4" key="1">
    <citation type="submission" date="2016-07" db="EMBL/GenBank/DDBJ databases">
        <title>Pervasive Adenine N6-methylation of Active Genes in Fungi.</title>
        <authorList>
            <consortium name="DOE Joint Genome Institute"/>
            <person name="Mondo S.J."/>
            <person name="Dannebaum R.O."/>
            <person name="Kuo R.C."/>
            <person name="Labutti K."/>
            <person name="Haridas S."/>
            <person name="Kuo A."/>
            <person name="Salamov A."/>
            <person name="Ahrendt S.R."/>
            <person name="Lipzen A."/>
            <person name="Sullivan W."/>
            <person name="Andreopoulos W.B."/>
            <person name="Clum A."/>
            <person name="Lindquist E."/>
            <person name="Daum C."/>
            <person name="Ramamoorthy G.K."/>
            <person name="Gryganskyi A."/>
            <person name="Culley D."/>
            <person name="Magnuson J.K."/>
            <person name="James T.Y."/>
            <person name="O'Malley M.A."/>
            <person name="Stajich J.E."/>
            <person name="Spatafora J.W."/>
            <person name="Visel A."/>
            <person name="Grigoriev I.V."/>
        </authorList>
    </citation>
    <scope>NUCLEOTIDE SEQUENCE [LARGE SCALE GENOMIC DNA]</scope>
    <source>
        <strain evidence="3 4">NRRL 3301</strain>
    </source>
</reference>
<sequence length="375" mass="42400">MGVPTSFSKRLTDEICQFEKFIAPLPQEHQNRDKLKKIITDLIHEVDPTCSVNAYGSHITGLALPSSDLDLTIVTSQVSTLGLLKRIRKLAIKNRLCSFDDTMLIPGAKVKILALHLRSLQLDVDISVNTEHPSTDQTVEWIQRYPPLKPLYLVLKHALLCTQLPNQTGFQAMSSKVGGLAGFSLVCLIVHFLQHQAVDMVEPDVGQLLLAFLDFYSKFEFDRKCLDMDPEHEPYRAKTKEDRHPIVIVDPKHPGTNVCRSVSNKKKLQRCFRYVYDCLIRAGTSANTRSPILSTVILASDPFTSELTPKTKRQHQGCSYKILPLNVPPQHDQEESSEPPMLGKRKRSENPHRPTKKRSAPTGNLSRNTHVRWDD</sequence>
<dbReference type="GO" id="GO:1990817">
    <property type="term" value="F:poly(A) RNA polymerase activity"/>
    <property type="evidence" value="ECO:0007669"/>
    <property type="project" value="UniProtKB-EC"/>
</dbReference>
<name>A0A1X2GW09_9FUNG</name>
<protein>
    <submittedName>
        <fullName evidence="3">Nucleotidyltransferase</fullName>
    </submittedName>
</protein>
<dbReference type="OrthoDB" id="273917at2759"/>
<feature type="region of interest" description="Disordered" evidence="1">
    <location>
        <begin position="323"/>
        <end position="375"/>
    </location>
</feature>
<dbReference type="SUPFAM" id="SSF81631">
    <property type="entry name" value="PAP/OAS1 substrate-binding domain"/>
    <property type="match status" value="1"/>
</dbReference>
<dbReference type="AlphaFoldDB" id="A0A1X2GW09"/>
<dbReference type="Gene3D" id="1.10.1410.10">
    <property type="match status" value="1"/>
</dbReference>
<dbReference type="GO" id="GO:0031499">
    <property type="term" value="C:TRAMP complex"/>
    <property type="evidence" value="ECO:0007669"/>
    <property type="project" value="TreeGrafter"/>
</dbReference>
<dbReference type="InterPro" id="IPR054708">
    <property type="entry name" value="MTPAP-like_central"/>
</dbReference>
<feature type="compositionally biased region" description="Basic residues" evidence="1">
    <location>
        <begin position="343"/>
        <end position="359"/>
    </location>
</feature>
<dbReference type="Gene3D" id="3.30.460.10">
    <property type="entry name" value="Beta Polymerase, domain 2"/>
    <property type="match status" value="1"/>
</dbReference>
<evidence type="ECO:0000259" key="2">
    <source>
        <dbReference type="Pfam" id="PF22600"/>
    </source>
</evidence>
<dbReference type="GO" id="GO:0043634">
    <property type="term" value="P:polyadenylation-dependent ncRNA catabolic process"/>
    <property type="evidence" value="ECO:0007669"/>
    <property type="project" value="TreeGrafter"/>
</dbReference>
<dbReference type="GO" id="GO:0005730">
    <property type="term" value="C:nucleolus"/>
    <property type="evidence" value="ECO:0007669"/>
    <property type="project" value="TreeGrafter"/>
</dbReference>
<dbReference type="GO" id="GO:0046872">
    <property type="term" value="F:metal ion binding"/>
    <property type="evidence" value="ECO:0007669"/>
    <property type="project" value="UniProtKB-KW"/>
</dbReference>
<dbReference type="GO" id="GO:0010605">
    <property type="term" value="P:negative regulation of macromolecule metabolic process"/>
    <property type="evidence" value="ECO:0007669"/>
    <property type="project" value="UniProtKB-ARBA"/>
</dbReference>
<dbReference type="SUPFAM" id="SSF81301">
    <property type="entry name" value="Nucleotidyltransferase"/>
    <property type="match status" value="1"/>
</dbReference>
<accession>A0A1X2GW09</accession>